<gene>
    <name evidence="2" type="ORF">HNQ71_000864</name>
</gene>
<keyword evidence="3" id="KW-1185">Reference proteome</keyword>
<evidence type="ECO:0000256" key="1">
    <source>
        <dbReference type="SAM" id="SignalP"/>
    </source>
</evidence>
<dbReference type="AlphaFoldDB" id="A0A841PBF8"/>
<sequence>MRRFVLTTAVALACGCSPSQANDERSCKIVAAAARLSGKTNCGEGDVVIISGMSAKELPGAVARYCDFWGQIVVLPDVSETDASRRIVLCKYHQREAAPSQP</sequence>
<organism evidence="2 3">
    <name type="scientific">Mesorhizobium sangaii</name>
    <dbReference type="NCBI Taxonomy" id="505389"/>
    <lineage>
        <taxon>Bacteria</taxon>
        <taxon>Pseudomonadati</taxon>
        <taxon>Pseudomonadota</taxon>
        <taxon>Alphaproteobacteria</taxon>
        <taxon>Hyphomicrobiales</taxon>
        <taxon>Phyllobacteriaceae</taxon>
        <taxon>Mesorhizobium</taxon>
    </lineage>
</organism>
<protein>
    <recommendedName>
        <fullName evidence="4">Lipoprotein</fullName>
    </recommendedName>
</protein>
<feature type="signal peptide" evidence="1">
    <location>
        <begin position="1"/>
        <end position="21"/>
    </location>
</feature>
<keyword evidence="1" id="KW-0732">Signal</keyword>
<accession>A0A841PBF8</accession>
<dbReference type="RefSeq" id="WP_184871321.1">
    <property type="nucleotide sequence ID" value="NZ_JACHEF010000001.1"/>
</dbReference>
<dbReference type="PROSITE" id="PS51257">
    <property type="entry name" value="PROKAR_LIPOPROTEIN"/>
    <property type="match status" value="1"/>
</dbReference>
<evidence type="ECO:0000313" key="2">
    <source>
        <dbReference type="EMBL" id="MBB6408220.1"/>
    </source>
</evidence>
<name>A0A841PBF8_9HYPH</name>
<evidence type="ECO:0008006" key="4">
    <source>
        <dbReference type="Google" id="ProtNLM"/>
    </source>
</evidence>
<reference evidence="2 3" key="1">
    <citation type="submission" date="2020-08" db="EMBL/GenBank/DDBJ databases">
        <title>Genomic Encyclopedia of Type Strains, Phase IV (KMG-IV): sequencing the most valuable type-strain genomes for metagenomic binning, comparative biology and taxonomic classification.</title>
        <authorList>
            <person name="Goeker M."/>
        </authorList>
    </citation>
    <scope>NUCLEOTIDE SEQUENCE [LARGE SCALE GENOMIC DNA]</scope>
    <source>
        <strain evidence="2 3">DSM 100039</strain>
    </source>
</reference>
<dbReference type="Proteomes" id="UP000556329">
    <property type="component" value="Unassembled WGS sequence"/>
</dbReference>
<evidence type="ECO:0000313" key="3">
    <source>
        <dbReference type="Proteomes" id="UP000556329"/>
    </source>
</evidence>
<comment type="caution">
    <text evidence="2">The sequence shown here is derived from an EMBL/GenBank/DDBJ whole genome shotgun (WGS) entry which is preliminary data.</text>
</comment>
<feature type="chain" id="PRO_5033009558" description="Lipoprotein" evidence="1">
    <location>
        <begin position="22"/>
        <end position="102"/>
    </location>
</feature>
<proteinExistence type="predicted"/>
<dbReference type="EMBL" id="JACHEF010000001">
    <property type="protein sequence ID" value="MBB6408220.1"/>
    <property type="molecule type" value="Genomic_DNA"/>
</dbReference>